<dbReference type="InterPro" id="IPR029277">
    <property type="entry name" value="SVWC_dom"/>
</dbReference>
<name>A0A9P0HRB4_NEZVI</name>
<feature type="chain" id="PRO_5040106526" description="Single domain-containing protein" evidence="3">
    <location>
        <begin position="19"/>
        <end position="144"/>
    </location>
</feature>
<keyword evidence="6" id="KW-1185">Reference proteome</keyword>
<evidence type="ECO:0000259" key="4">
    <source>
        <dbReference type="SMART" id="SM01318"/>
    </source>
</evidence>
<gene>
    <name evidence="5" type="ORF">NEZAVI_LOCUS15241</name>
</gene>
<dbReference type="OrthoDB" id="6329054at2759"/>
<feature type="signal peptide" evidence="3">
    <location>
        <begin position="1"/>
        <end position="18"/>
    </location>
</feature>
<proteinExistence type="predicted"/>
<accession>A0A9P0HRB4</accession>
<dbReference type="GO" id="GO:0005576">
    <property type="term" value="C:extracellular region"/>
    <property type="evidence" value="ECO:0007669"/>
    <property type="project" value="UniProtKB-SubCell"/>
</dbReference>
<evidence type="ECO:0000313" key="5">
    <source>
        <dbReference type="EMBL" id="CAH1407551.1"/>
    </source>
</evidence>
<keyword evidence="2" id="KW-0964">Secreted</keyword>
<dbReference type="Pfam" id="PF15430">
    <property type="entry name" value="SVWC"/>
    <property type="match status" value="1"/>
</dbReference>
<organism evidence="5 6">
    <name type="scientific">Nezara viridula</name>
    <name type="common">Southern green stink bug</name>
    <name type="synonym">Cimex viridulus</name>
    <dbReference type="NCBI Taxonomy" id="85310"/>
    <lineage>
        <taxon>Eukaryota</taxon>
        <taxon>Metazoa</taxon>
        <taxon>Ecdysozoa</taxon>
        <taxon>Arthropoda</taxon>
        <taxon>Hexapoda</taxon>
        <taxon>Insecta</taxon>
        <taxon>Pterygota</taxon>
        <taxon>Neoptera</taxon>
        <taxon>Paraneoptera</taxon>
        <taxon>Hemiptera</taxon>
        <taxon>Heteroptera</taxon>
        <taxon>Panheteroptera</taxon>
        <taxon>Pentatomomorpha</taxon>
        <taxon>Pentatomoidea</taxon>
        <taxon>Pentatomidae</taxon>
        <taxon>Pentatominae</taxon>
        <taxon>Nezara</taxon>
    </lineage>
</organism>
<dbReference type="AlphaFoldDB" id="A0A9P0HRB4"/>
<comment type="subcellular location">
    <subcellularLocation>
        <location evidence="1">Secreted</location>
    </subcellularLocation>
</comment>
<sequence length="144" mass="15690">MRGIVAVSAVALVCAVWAAEDKDAERPKTFRRLIPADVLRDFPGACFASTRCATIEPGHSWELTPFCGRSTCVKAEEDGRLLELVEDCGPLPKTNPKCKLSETKTNKTAPFPDCCPVFDCEPGAKLEYPEIPTVPPPKEEKAKA</sequence>
<reference evidence="5" key="1">
    <citation type="submission" date="2022-01" db="EMBL/GenBank/DDBJ databases">
        <authorList>
            <person name="King R."/>
        </authorList>
    </citation>
    <scope>NUCLEOTIDE SEQUENCE</scope>
</reference>
<feature type="domain" description="Single" evidence="4">
    <location>
        <begin position="46"/>
        <end position="120"/>
    </location>
</feature>
<keyword evidence="3" id="KW-0732">Signal</keyword>
<evidence type="ECO:0000256" key="2">
    <source>
        <dbReference type="ARBA" id="ARBA00022525"/>
    </source>
</evidence>
<dbReference type="EMBL" id="OV725083">
    <property type="protein sequence ID" value="CAH1407551.1"/>
    <property type="molecule type" value="Genomic_DNA"/>
</dbReference>
<protein>
    <recommendedName>
        <fullName evidence="4">Single domain-containing protein</fullName>
    </recommendedName>
</protein>
<dbReference type="SMART" id="SM01318">
    <property type="entry name" value="SVWC"/>
    <property type="match status" value="1"/>
</dbReference>
<evidence type="ECO:0000313" key="6">
    <source>
        <dbReference type="Proteomes" id="UP001152798"/>
    </source>
</evidence>
<evidence type="ECO:0000256" key="3">
    <source>
        <dbReference type="SAM" id="SignalP"/>
    </source>
</evidence>
<evidence type="ECO:0000256" key="1">
    <source>
        <dbReference type="ARBA" id="ARBA00004613"/>
    </source>
</evidence>
<dbReference type="Proteomes" id="UP001152798">
    <property type="component" value="Chromosome 7"/>
</dbReference>